<dbReference type="EMBL" id="PXYW01000050">
    <property type="protein sequence ID" value="PSR32159.1"/>
    <property type="molecule type" value="Genomic_DNA"/>
</dbReference>
<reference evidence="1 2" key="1">
    <citation type="journal article" date="2014" name="BMC Genomics">
        <title>Comparison of environmental and isolate Sulfobacillus genomes reveals diverse carbon, sulfur, nitrogen, and hydrogen metabolisms.</title>
        <authorList>
            <person name="Justice N.B."/>
            <person name="Norman A."/>
            <person name="Brown C.T."/>
            <person name="Singh A."/>
            <person name="Thomas B.C."/>
            <person name="Banfield J.F."/>
        </authorList>
    </citation>
    <scope>NUCLEOTIDE SEQUENCE [LARGE SCALE GENOMIC DNA]</scope>
    <source>
        <strain evidence="1">AMDSBA4</strain>
    </source>
</reference>
<dbReference type="Proteomes" id="UP000242972">
    <property type="component" value="Unassembled WGS sequence"/>
</dbReference>
<evidence type="ECO:0000313" key="1">
    <source>
        <dbReference type="EMBL" id="PSR32159.1"/>
    </source>
</evidence>
<comment type="caution">
    <text evidence="1">The sequence shown here is derived from an EMBL/GenBank/DDBJ whole genome shotgun (WGS) entry which is preliminary data.</text>
</comment>
<evidence type="ECO:0000313" key="2">
    <source>
        <dbReference type="Proteomes" id="UP000242972"/>
    </source>
</evidence>
<proteinExistence type="predicted"/>
<dbReference type="AlphaFoldDB" id="A0A2T2XCD9"/>
<sequence>MDAAPFYPSESSTAGHRDTSIIWNNRHHRDGSCQPYHIIRDKTAISCLEIGQILASILRYGVIPDPMTDVNSIIHVINIMPKQAWNSTAREGGSLKFHKIFGCTNIIHITKCPNGPLDRVKCGVIYSISQTHSVSRHLI</sequence>
<organism evidence="1 2">
    <name type="scientific">Sulfobacillus benefaciens</name>
    <dbReference type="NCBI Taxonomy" id="453960"/>
    <lineage>
        <taxon>Bacteria</taxon>
        <taxon>Bacillati</taxon>
        <taxon>Bacillota</taxon>
        <taxon>Clostridia</taxon>
        <taxon>Eubacteriales</taxon>
        <taxon>Clostridiales Family XVII. Incertae Sedis</taxon>
        <taxon>Sulfobacillus</taxon>
    </lineage>
</organism>
<accession>A0A2T2XCD9</accession>
<gene>
    <name evidence="1" type="ORF">C7B46_15470</name>
</gene>
<protein>
    <submittedName>
        <fullName evidence="1">Uncharacterized protein</fullName>
    </submittedName>
</protein>
<name>A0A2T2XCD9_9FIRM</name>